<evidence type="ECO:0000313" key="2">
    <source>
        <dbReference type="EMBL" id="ARF08121.1"/>
    </source>
</evidence>
<feature type="transmembrane region" description="Helical" evidence="1">
    <location>
        <begin position="79"/>
        <end position="97"/>
    </location>
</feature>
<dbReference type="SMR" id="A0A1V0S8U6"/>
<keyword evidence="1" id="KW-0472">Membrane</keyword>
<protein>
    <submittedName>
        <fullName evidence="2">Uncharacterized protein</fullName>
    </submittedName>
</protein>
<evidence type="ECO:0000256" key="1">
    <source>
        <dbReference type="SAM" id="Phobius"/>
    </source>
</evidence>
<accession>A0A1V0S8U6</accession>
<keyword evidence="1" id="KW-1133">Transmembrane helix</keyword>
<gene>
    <name evidence="2" type="ORF">Catovirus_1_171</name>
</gene>
<feature type="transmembrane region" description="Helical" evidence="1">
    <location>
        <begin position="117"/>
        <end position="133"/>
    </location>
</feature>
<sequence>MSNHTTVSLLTNFFRRKTGEKLQKTPENSRKTPEFHTLIYKKTPEKLQKNSRKTPEYPNSSYCITLSYQKSLMKIYSKIFIYFLLSKNNIKIIQLFHRIFLAKKLKNVVYMISVTKIRYITRFIIIYFFLLFIRNL</sequence>
<keyword evidence="1" id="KW-0812">Transmembrane</keyword>
<proteinExistence type="predicted"/>
<dbReference type="EMBL" id="KY684083">
    <property type="protein sequence ID" value="ARF08121.1"/>
    <property type="molecule type" value="Genomic_DNA"/>
</dbReference>
<organism evidence="2">
    <name type="scientific">Catovirus CTV1</name>
    <dbReference type="NCBI Taxonomy" id="1977631"/>
    <lineage>
        <taxon>Viruses</taxon>
        <taxon>Varidnaviria</taxon>
        <taxon>Bamfordvirae</taxon>
        <taxon>Nucleocytoviricota</taxon>
        <taxon>Megaviricetes</taxon>
        <taxon>Imitervirales</taxon>
        <taxon>Mimiviridae</taxon>
        <taxon>Klosneuvirinae</taxon>
        <taxon>Catovirus</taxon>
    </lineage>
</organism>
<reference evidence="2" key="1">
    <citation type="journal article" date="2017" name="Science">
        <title>Giant viruses with an expanded complement of translation system components.</title>
        <authorList>
            <person name="Schulz F."/>
            <person name="Yutin N."/>
            <person name="Ivanova N.N."/>
            <person name="Ortega D.R."/>
            <person name="Lee T.K."/>
            <person name="Vierheilig J."/>
            <person name="Daims H."/>
            <person name="Horn M."/>
            <person name="Wagner M."/>
            <person name="Jensen G.J."/>
            <person name="Kyrpides N.C."/>
            <person name="Koonin E.V."/>
            <person name="Woyke T."/>
        </authorList>
    </citation>
    <scope>NUCLEOTIDE SEQUENCE</scope>
    <source>
        <strain evidence="2">CTV1</strain>
    </source>
</reference>
<name>A0A1V0S8U6_9VIRU</name>